<dbReference type="EMBL" id="JBBDGN010000001">
    <property type="protein sequence ID" value="MEJ1090502.1"/>
    <property type="molecule type" value="Genomic_DNA"/>
</dbReference>
<evidence type="ECO:0000313" key="6">
    <source>
        <dbReference type="EMBL" id="MEJ1090502.1"/>
    </source>
</evidence>
<protein>
    <submittedName>
        <fullName evidence="6">Sugar ABC transporter substrate-binding protein</fullName>
    </submittedName>
</protein>
<dbReference type="CDD" id="cd01536">
    <property type="entry name" value="PBP1_ABC_sugar_binding-like"/>
    <property type="match status" value="1"/>
</dbReference>
<dbReference type="SUPFAM" id="SSF53822">
    <property type="entry name" value="Periplasmic binding protein-like I"/>
    <property type="match status" value="1"/>
</dbReference>
<organism evidence="6 7">
    <name type="scientific">Microbacterium istanbulense</name>
    <dbReference type="NCBI Taxonomy" id="3122049"/>
    <lineage>
        <taxon>Bacteria</taxon>
        <taxon>Bacillati</taxon>
        <taxon>Actinomycetota</taxon>
        <taxon>Actinomycetes</taxon>
        <taxon>Micrococcales</taxon>
        <taxon>Microbacteriaceae</taxon>
        <taxon>Microbacterium</taxon>
    </lineage>
</organism>
<feature type="chain" id="PRO_5045805890" evidence="4">
    <location>
        <begin position="27"/>
        <end position="336"/>
    </location>
</feature>
<dbReference type="Pfam" id="PF13407">
    <property type="entry name" value="Peripla_BP_4"/>
    <property type="match status" value="1"/>
</dbReference>
<evidence type="ECO:0000256" key="1">
    <source>
        <dbReference type="ARBA" id="ARBA00004196"/>
    </source>
</evidence>
<keyword evidence="7" id="KW-1185">Reference proteome</keyword>
<dbReference type="InterPro" id="IPR025997">
    <property type="entry name" value="SBP_2_dom"/>
</dbReference>
<proteinExistence type="inferred from homology"/>
<gene>
    <name evidence="6" type="ORF">WDU93_02255</name>
</gene>
<name>A0ABU8LGP7_9MICO</name>
<dbReference type="RefSeq" id="WP_337316916.1">
    <property type="nucleotide sequence ID" value="NZ_JBBDGN010000001.1"/>
</dbReference>
<evidence type="ECO:0000313" key="7">
    <source>
        <dbReference type="Proteomes" id="UP001366085"/>
    </source>
</evidence>
<dbReference type="Gene3D" id="3.40.50.2300">
    <property type="match status" value="2"/>
</dbReference>
<comment type="subcellular location">
    <subcellularLocation>
        <location evidence="1">Cell envelope</location>
    </subcellularLocation>
</comment>
<evidence type="ECO:0000256" key="3">
    <source>
        <dbReference type="ARBA" id="ARBA00022729"/>
    </source>
</evidence>
<dbReference type="PANTHER" id="PTHR46847">
    <property type="entry name" value="D-ALLOSE-BINDING PERIPLASMIC PROTEIN-RELATED"/>
    <property type="match status" value="1"/>
</dbReference>
<evidence type="ECO:0000256" key="4">
    <source>
        <dbReference type="SAM" id="SignalP"/>
    </source>
</evidence>
<dbReference type="PANTHER" id="PTHR46847:SF1">
    <property type="entry name" value="D-ALLOSE-BINDING PERIPLASMIC PROTEIN-RELATED"/>
    <property type="match status" value="1"/>
</dbReference>
<feature type="signal peptide" evidence="4">
    <location>
        <begin position="1"/>
        <end position="26"/>
    </location>
</feature>
<comment type="similarity">
    <text evidence="2">Belongs to the bacterial solute-binding protein 2 family.</text>
</comment>
<accession>A0ABU8LGP7</accession>
<dbReference type="InterPro" id="IPR028082">
    <property type="entry name" value="Peripla_BP_I"/>
</dbReference>
<evidence type="ECO:0000256" key="2">
    <source>
        <dbReference type="ARBA" id="ARBA00007639"/>
    </source>
</evidence>
<feature type="domain" description="Periplasmic binding protein" evidence="5">
    <location>
        <begin position="43"/>
        <end position="305"/>
    </location>
</feature>
<dbReference type="PROSITE" id="PS51257">
    <property type="entry name" value="PROKAR_LIPOPROTEIN"/>
    <property type="match status" value="1"/>
</dbReference>
<reference evidence="6 7" key="1">
    <citation type="submission" date="2024-02" db="EMBL/GenBank/DDBJ databases">
        <authorList>
            <person name="Saticioglu I.B."/>
        </authorList>
    </citation>
    <scope>NUCLEOTIDE SEQUENCE [LARGE SCALE GENOMIC DNA]</scope>
    <source>
        <strain evidence="6 7">Mu-43</strain>
    </source>
</reference>
<comment type="caution">
    <text evidence="6">The sequence shown here is derived from an EMBL/GenBank/DDBJ whole genome shotgun (WGS) entry which is preliminary data.</text>
</comment>
<dbReference type="Proteomes" id="UP001366085">
    <property type="component" value="Unassembled WGS sequence"/>
</dbReference>
<sequence>MKKKYLTLAAVTIAAATLLTGCGSSASSGTAPSSDSGDEALSIGFFGFAAANSFAQGVFSGVEAAAEENGATATFVDSNFDGQVQAQQINDAVTSKQFDIIVIQANDNLVVQKPLEDAVAAGITVVVEFTPVGADFSTVDPQIEGAISIVDPPILNGEALGKMGLLACEDAGADPCKVAYMEGFRSLPLDNARTKAVVDTLTAGGAEVVAQVEGGYTADTGQAAYQDIITADPDVDVVIGSAQAIGGAKLVAGDASDVKFVGNGSSRQAVAAVMDGSWFATYALDVYKNGFTAAELGIKHHNGEKVTMANNEAELAPGEGIGIKANLEGFTATYDD</sequence>
<keyword evidence="3 4" id="KW-0732">Signal</keyword>
<evidence type="ECO:0000259" key="5">
    <source>
        <dbReference type="Pfam" id="PF13407"/>
    </source>
</evidence>